<keyword evidence="2" id="KW-0472">Membrane</keyword>
<dbReference type="SUPFAM" id="SSF82693">
    <property type="entry name" value="Multidrug efflux transporter AcrB pore domain, PN1, PN2, PC1 and PC2 subdomains"/>
    <property type="match status" value="2"/>
</dbReference>
<feature type="transmembrane region" description="Helical" evidence="2">
    <location>
        <begin position="865"/>
        <end position="885"/>
    </location>
</feature>
<dbReference type="SUPFAM" id="SSF82866">
    <property type="entry name" value="Multidrug efflux transporter AcrB transmembrane domain"/>
    <property type="match status" value="2"/>
</dbReference>
<gene>
    <name evidence="3" type="ORF">P2G67_08590</name>
</gene>
<dbReference type="Gene3D" id="3.30.70.1440">
    <property type="entry name" value="Multidrug efflux transporter AcrB pore domain"/>
    <property type="match status" value="1"/>
</dbReference>
<reference evidence="3 4" key="1">
    <citation type="submission" date="2023-03" db="EMBL/GenBank/DDBJ databases">
        <title>Fodinicurvata sp. CAU 1616 isolated from sea sendiment.</title>
        <authorList>
            <person name="Kim W."/>
        </authorList>
    </citation>
    <scope>NUCLEOTIDE SEQUENCE [LARGE SCALE GENOMIC DNA]</scope>
    <source>
        <strain evidence="3 4">CAU 1616</strain>
    </source>
</reference>
<sequence length="1064" mass="115434">MNSLIDAALGHARTVLATLTLLLIAGTYAYLSIPKEAEPDVNIPIVYVSLSQSGISPEDAERLLIRPMEQELTAIEGKKEMRSTAYLGGGMVLLEFEAGFDVATAMADVREKVDIAKAELPGDADEPRVHEVNLSLFPVLVVTLGGKVPERSLLRIARELRDRIEGIPTVLEAEIGGDREELVELIVDPLVLESYGLNAPGILESVSRNNRVVAAGEMDTGRGRFPVTVPGLFEDVNDILNMPVKTEGDAVIRFRDVGHLNATFKDPEDFARVNGKPALALEISKRTGTNIIETIEAVKALIERERASWPAGLEVSYSQDKSTQIATMLSDLQNNVLSAIILVMVVIVAALGLRSAGLVGVAIPGSFLTGILVLAVAGLTVNIVVLFSLILAVGMLVDGAIVVTEYADRKLVEGLPRREAYALAAKRMAWPIIAATATTLAAFLPLLFWPGLVGEFMKFLPITLLATLTASLFMALIFVPTLGSLVGKSGAPVEASRMRALAAGESGDLSRLGGVTGAYIRVLRATLRHPGKILLASVALLVAVQFAYATFGRGVEFFPSVEPENVSLWVHGRGNLSIHERDALLREVEQQVLELQAERGEFHSIYARSVASSGQTNDEEPEDLVGTIQLEFVDWFARRGAEEILAEIRERSAHLAGISIELREQEAGPPVGKPIQIQVSSSDPARIEPTIDRILGVMADLGGFIDLEDGRPVPGIEWEMRVDRAQAAKFDADVQLVGSYVQMATRGLEIGNYRPDRADEEIDIVVRLPEDYRNTSHLDRIRVQTENGLVPIANFITLRPEPKTSLLRRVDGNRAMTIRSDVAPGILADDKVQELRAALAGVELDPMVSVTFRGEDEEQRAAGEFLSKAFLVALFLMAIILVTQFNSFYSTGLILSAVVMSTIGVMLGLLITGQPFGIVMSGIGVIALAGIVVNNNIVLIDTFDRLKQEASEPFEAILRTGAQRLRPVLLTTITTILGLMPMVLGVNVDFFGRNVQFGAPSTQWWQQLATAIAFGLAFSTLLTLIFTPCALMFRANIQSWRARRQARKQESPPGGVARLRRAAE</sequence>
<feature type="transmembrane region" description="Helical" evidence="2">
    <location>
        <begin position="968"/>
        <end position="988"/>
    </location>
</feature>
<evidence type="ECO:0000256" key="1">
    <source>
        <dbReference type="SAM" id="MobiDB-lite"/>
    </source>
</evidence>
<dbReference type="InterPro" id="IPR001036">
    <property type="entry name" value="Acrflvin-R"/>
</dbReference>
<feature type="transmembrane region" description="Helical" evidence="2">
    <location>
        <begin position="918"/>
        <end position="939"/>
    </location>
</feature>
<comment type="caution">
    <text evidence="3">The sequence shown here is derived from an EMBL/GenBank/DDBJ whole genome shotgun (WGS) entry which is preliminary data.</text>
</comment>
<dbReference type="Gene3D" id="3.30.2090.10">
    <property type="entry name" value="Multidrug efflux transporter AcrB TolC docking domain, DN and DC subdomains"/>
    <property type="match status" value="2"/>
</dbReference>
<feature type="transmembrane region" description="Helical" evidence="2">
    <location>
        <begin position="1008"/>
        <end position="1033"/>
    </location>
</feature>
<keyword evidence="2" id="KW-0812">Transmembrane</keyword>
<name>A0ABT5YM39_9PROT</name>
<feature type="transmembrane region" description="Helical" evidence="2">
    <location>
        <begin position="892"/>
        <end position="912"/>
    </location>
</feature>
<feature type="transmembrane region" description="Helical" evidence="2">
    <location>
        <begin position="428"/>
        <end position="447"/>
    </location>
</feature>
<dbReference type="Pfam" id="PF00873">
    <property type="entry name" value="ACR_tran"/>
    <property type="match status" value="1"/>
</dbReference>
<feature type="transmembrane region" description="Helical" evidence="2">
    <location>
        <begin position="533"/>
        <end position="551"/>
    </location>
</feature>
<dbReference type="SUPFAM" id="SSF82714">
    <property type="entry name" value="Multidrug efflux transporter AcrB TolC docking domain, DN and DC subdomains"/>
    <property type="match status" value="2"/>
</dbReference>
<dbReference type="RefSeq" id="WP_275822036.1">
    <property type="nucleotide sequence ID" value="NZ_JARHUD010000004.1"/>
</dbReference>
<dbReference type="Proteomes" id="UP001215503">
    <property type="component" value="Unassembled WGS sequence"/>
</dbReference>
<dbReference type="Gene3D" id="3.30.70.1430">
    <property type="entry name" value="Multidrug efflux transporter AcrB pore domain"/>
    <property type="match status" value="2"/>
</dbReference>
<keyword evidence="4" id="KW-1185">Reference proteome</keyword>
<feature type="region of interest" description="Disordered" evidence="1">
    <location>
        <begin position="1044"/>
        <end position="1064"/>
    </location>
</feature>
<dbReference type="PRINTS" id="PR00702">
    <property type="entry name" value="ACRIFLAVINRP"/>
</dbReference>
<protein>
    <submittedName>
        <fullName evidence="3">Efflux RND transporter permease subunit</fullName>
    </submittedName>
</protein>
<proteinExistence type="predicted"/>
<dbReference type="Gene3D" id="1.20.1640.10">
    <property type="entry name" value="Multidrug efflux transporter AcrB transmembrane domain"/>
    <property type="match status" value="2"/>
</dbReference>
<keyword evidence="2" id="KW-1133">Transmembrane helix</keyword>
<dbReference type="EMBL" id="JARHUD010000004">
    <property type="protein sequence ID" value="MDF2096030.1"/>
    <property type="molecule type" value="Genomic_DNA"/>
</dbReference>
<feature type="transmembrane region" description="Helical" evidence="2">
    <location>
        <begin position="336"/>
        <end position="353"/>
    </location>
</feature>
<evidence type="ECO:0000313" key="4">
    <source>
        <dbReference type="Proteomes" id="UP001215503"/>
    </source>
</evidence>
<feature type="transmembrane region" description="Helical" evidence="2">
    <location>
        <begin position="459"/>
        <end position="479"/>
    </location>
</feature>
<dbReference type="PANTHER" id="PTHR32063:SF0">
    <property type="entry name" value="SWARMING MOTILITY PROTEIN SWRC"/>
    <property type="match status" value="1"/>
</dbReference>
<dbReference type="Gene3D" id="3.30.70.1320">
    <property type="entry name" value="Multidrug efflux transporter AcrB pore domain like"/>
    <property type="match status" value="1"/>
</dbReference>
<evidence type="ECO:0000313" key="3">
    <source>
        <dbReference type="EMBL" id="MDF2096030.1"/>
    </source>
</evidence>
<organism evidence="3 4">
    <name type="scientific">Aquibaculum arenosum</name>
    <dbReference type="NCBI Taxonomy" id="3032591"/>
    <lineage>
        <taxon>Bacteria</taxon>
        <taxon>Pseudomonadati</taxon>
        <taxon>Pseudomonadota</taxon>
        <taxon>Alphaproteobacteria</taxon>
        <taxon>Rhodospirillales</taxon>
        <taxon>Rhodovibrionaceae</taxon>
        <taxon>Aquibaculum</taxon>
    </lineage>
</organism>
<evidence type="ECO:0000256" key="2">
    <source>
        <dbReference type="SAM" id="Phobius"/>
    </source>
</evidence>
<dbReference type="InterPro" id="IPR027463">
    <property type="entry name" value="AcrB_DN_DC_subdom"/>
</dbReference>
<dbReference type="PANTHER" id="PTHR32063">
    <property type="match status" value="1"/>
</dbReference>
<accession>A0ABT5YM39</accession>